<name>A0A1X0QNW6_RHIZD</name>
<evidence type="ECO:0000313" key="2">
    <source>
        <dbReference type="EMBL" id="ORE01437.1"/>
    </source>
</evidence>
<dbReference type="VEuPathDB" id="FungiDB:BCV72DRAFT_217304"/>
<dbReference type="Proteomes" id="UP000242414">
    <property type="component" value="Unassembled WGS sequence"/>
</dbReference>
<feature type="domain" description="Thioredoxin" evidence="1">
    <location>
        <begin position="1"/>
        <end position="75"/>
    </location>
</feature>
<dbReference type="AlphaFoldDB" id="A0A1X0QNW6"/>
<accession>A0A1X0QNW6</accession>
<dbReference type="OrthoDB" id="2121326at2759"/>
<sequence length="79" mass="8793">ATWGGPCRRVGPIMHQMAIYHTDILFIKVDTDDHEDIAAEYGTQAIPTTFFFKNGAKADEVIGAEYVSTFEKKIQEVSA</sequence>
<organism evidence="2">
    <name type="scientific">Rhizopus microsporus var. microsporus</name>
    <dbReference type="NCBI Taxonomy" id="86635"/>
    <lineage>
        <taxon>Eukaryota</taxon>
        <taxon>Fungi</taxon>
        <taxon>Fungi incertae sedis</taxon>
        <taxon>Mucoromycota</taxon>
        <taxon>Mucoromycotina</taxon>
        <taxon>Mucoromycetes</taxon>
        <taxon>Mucorales</taxon>
        <taxon>Mucorineae</taxon>
        <taxon>Rhizopodaceae</taxon>
        <taxon>Rhizopus</taxon>
    </lineage>
</organism>
<reference evidence="2" key="1">
    <citation type="journal article" date="2016" name="Proc. Natl. Acad. Sci. U.S.A.">
        <title>Lipid metabolic changes in an early divergent fungus govern the establishment of a mutualistic symbiosis with endobacteria.</title>
        <authorList>
            <person name="Lastovetsky O.A."/>
            <person name="Gaspar M.L."/>
            <person name="Mondo S.J."/>
            <person name="LaButti K.M."/>
            <person name="Sandor L."/>
            <person name="Grigoriev I.V."/>
            <person name="Henry S.A."/>
            <person name="Pawlowska T.E."/>
        </authorList>
    </citation>
    <scope>NUCLEOTIDE SEQUENCE [LARGE SCALE GENOMIC DNA]</scope>
    <source>
        <strain evidence="2">ATCC 52814</strain>
    </source>
</reference>
<dbReference type="Pfam" id="PF00085">
    <property type="entry name" value="Thioredoxin"/>
    <property type="match status" value="1"/>
</dbReference>
<dbReference type="InterPro" id="IPR036249">
    <property type="entry name" value="Thioredoxin-like_sf"/>
</dbReference>
<dbReference type="PANTHER" id="PTHR10438">
    <property type="entry name" value="THIOREDOXIN"/>
    <property type="match status" value="1"/>
</dbReference>
<dbReference type="EMBL" id="KV922135">
    <property type="protein sequence ID" value="ORE01437.1"/>
    <property type="molecule type" value="Genomic_DNA"/>
</dbReference>
<protein>
    <submittedName>
        <fullName evidence="2">Thioredoxin-like protein</fullName>
    </submittedName>
</protein>
<dbReference type="Gene3D" id="3.40.30.10">
    <property type="entry name" value="Glutaredoxin"/>
    <property type="match status" value="1"/>
</dbReference>
<dbReference type="SUPFAM" id="SSF52833">
    <property type="entry name" value="Thioredoxin-like"/>
    <property type="match status" value="1"/>
</dbReference>
<dbReference type="CDD" id="cd02947">
    <property type="entry name" value="TRX_family"/>
    <property type="match status" value="1"/>
</dbReference>
<gene>
    <name evidence="2" type="ORF">BCV72DRAFT_217304</name>
</gene>
<dbReference type="InterPro" id="IPR050620">
    <property type="entry name" value="Thioredoxin_H-type-like"/>
</dbReference>
<proteinExistence type="predicted"/>
<dbReference type="PANTHER" id="PTHR10438:SF468">
    <property type="entry name" value="THIOREDOXIN-1-RELATED"/>
    <property type="match status" value="1"/>
</dbReference>
<evidence type="ECO:0000259" key="1">
    <source>
        <dbReference type="Pfam" id="PF00085"/>
    </source>
</evidence>
<dbReference type="InterPro" id="IPR013766">
    <property type="entry name" value="Thioredoxin_domain"/>
</dbReference>
<feature type="non-terminal residue" evidence="2">
    <location>
        <position position="1"/>
    </location>
</feature>